<proteinExistence type="predicted"/>
<dbReference type="Proteomes" id="UP000539957">
    <property type="component" value="Unassembled WGS sequence"/>
</dbReference>
<dbReference type="AlphaFoldDB" id="A0A7W7N3T1"/>
<keyword evidence="3" id="KW-1185">Reference proteome</keyword>
<accession>A0A7W7N3T1</accession>
<dbReference type="Pfam" id="PF10686">
    <property type="entry name" value="YAcAr"/>
    <property type="match status" value="1"/>
</dbReference>
<name>A0A7W7N3T1_9CAUL</name>
<evidence type="ECO:0000313" key="2">
    <source>
        <dbReference type="EMBL" id="MBB4798723.1"/>
    </source>
</evidence>
<dbReference type="InterPro" id="IPR019627">
    <property type="entry name" value="YAcAr"/>
</dbReference>
<gene>
    <name evidence="2" type="ORF">HNP32_002477</name>
</gene>
<dbReference type="RefSeq" id="WP_184270717.1">
    <property type="nucleotide sequence ID" value="NZ_JACHKY010000004.1"/>
</dbReference>
<feature type="domain" description="YspA cpYpsA-related SLOG" evidence="1">
    <location>
        <begin position="184"/>
        <end position="252"/>
    </location>
</feature>
<protein>
    <recommendedName>
        <fullName evidence="1">YspA cpYpsA-related SLOG domain-containing protein</fullName>
    </recommendedName>
</protein>
<sequence>MHSSNPAFITAFAPKSDTAFDDLAAALGDQRPQASEEALVQLGRALMTELLDVIADTALEDFQTLLGEALIGAFHSAAGRIERDADRARDVMRRLDRDFDGSEASDVELQEATARARAGDAATQAAERIRDAASAAWTVSTGEVWTAWRGSRRGSFLTAAQLEAKQAIRAVRDRRAEDARHAGPVVAFRGAPSADAAEDAARIFDALNWALAEWPDMALATTGAKGAEKLAIRWAQQKGVTLILARADFDAHGKAAPFRANDDLIALEPTCCLTLARSLDAASAADGRPFGPALNLGQKAMEQGVRHLAVRSRPH</sequence>
<reference evidence="2 3" key="1">
    <citation type="submission" date="2020-08" db="EMBL/GenBank/DDBJ databases">
        <title>Functional genomics of gut bacteria from endangered species of beetles.</title>
        <authorList>
            <person name="Carlos-Shanley C."/>
        </authorList>
    </citation>
    <scope>NUCLEOTIDE SEQUENCE [LARGE SCALE GENOMIC DNA]</scope>
    <source>
        <strain evidence="2 3">S00123</strain>
    </source>
</reference>
<evidence type="ECO:0000313" key="3">
    <source>
        <dbReference type="Proteomes" id="UP000539957"/>
    </source>
</evidence>
<dbReference type="EMBL" id="JACHKY010000004">
    <property type="protein sequence ID" value="MBB4798723.1"/>
    <property type="molecule type" value="Genomic_DNA"/>
</dbReference>
<evidence type="ECO:0000259" key="1">
    <source>
        <dbReference type="Pfam" id="PF10686"/>
    </source>
</evidence>
<organism evidence="2 3">
    <name type="scientific">Brevundimonas bullata</name>
    <dbReference type="NCBI Taxonomy" id="13160"/>
    <lineage>
        <taxon>Bacteria</taxon>
        <taxon>Pseudomonadati</taxon>
        <taxon>Pseudomonadota</taxon>
        <taxon>Alphaproteobacteria</taxon>
        <taxon>Caulobacterales</taxon>
        <taxon>Caulobacteraceae</taxon>
        <taxon>Brevundimonas</taxon>
    </lineage>
</organism>
<comment type="caution">
    <text evidence="2">The sequence shown here is derived from an EMBL/GenBank/DDBJ whole genome shotgun (WGS) entry which is preliminary data.</text>
</comment>